<dbReference type="AlphaFoldDB" id="A0A1M2VJZ9"/>
<evidence type="ECO:0008006" key="3">
    <source>
        <dbReference type="Google" id="ProtNLM"/>
    </source>
</evidence>
<dbReference type="OrthoDB" id="3209747at2759"/>
<gene>
    <name evidence="1" type="ORF">TRAPUB_1218</name>
</gene>
<reference evidence="1 2" key="1">
    <citation type="submission" date="2016-10" db="EMBL/GenBank/DDBJ databases">
        <title>Genome sequence of the basidiomycete white-rot fungus Trametes pubescens.</title>
        <authorList>
            <person name="Makela M.R."/>
            <person name="Granchi Z."/>
            <person name="Peng M."/>
            <person name="De Vries R.P."/>
            <person name="Grigoriev I."/>
            <person name="Riley R."/>
            <person name="Hilden K."/>
        </authorList>
    </citation>
    <scope>NUCLEOTIDE SEQUENCE [LARGE SCALE GENOMIC DNA]</scope>
    <source>
        <strain evidence="1 2">FBCC735</strain>
    </source>
</reference>
<evidence type="ECO:0000313" key="2">
    <source>
        <dbReference type="Proteomes" id="UP000184267"/>
    </source>
</evidence>
<name>A0A1M2VJZ9_TRAPU</name>
<proteinExistence type="predicted"/>
<protein>
    <recommendedName>
        <fullName evidence="3">F-box domain-containing protein</fullName>
    </recommendedName>
</protein>
<evidence type="ECO:0000313" key="1">
    <source>
        <dbReference type="EMBL" id="OJT07886.1"/>
    </source>
</evidence>
<comment type="caution">
    <text evidence="1">The sequence shown here is derived from an EMBL/GenBank/DDBJ whole genome shotgun (WGS) entry which is preliminary data.</text>
</comment>
<keyword evidence="2" id="KW-1185">Reference proteome</keyword>
<organism evidence="1 2">
    <name type="scientific">Trametes pubescens</name>
    <name type="common">White-rot fungus</name>
    <dbReference type="NCBI Taxonomy" id="154538"/>
    <lineage>
        <taxon>Eukaryota</taxon>
        <taxon>Fungi</taxon>
        <taxon>Dikarya</taxon>
        <taxon>Basidiomycota</taxon>
        <taxon>Agaricomycotina</taxon>
        <taxon>Agaricomycetes</taxon>
        <taxon>Polyporales</taxon>
        <taxon>Polyporaceae</taxon>
        <taxon>Trametes</taxon>
    </lineage>
</organism>
<dbReference type="Proteomes" id="UP000184267">
    <property type="component" value="Unassembled WGS sequence"/>
</dbReference>
<sequence length="342" mass="37800">MSSNDYNKSMWLGREIGGLRHLTYFEAPDIELLPEAVEHLASLPNLARIVIMTKPADHDRTRFPYTGERTSRFPSLVDAQIHTNCFVWCAVLISTISSPVLRKLLINNRSCPSSAPVLKVLLAAVGQLPAGPTLRELTIFSGDEQAPLAPGPTIVRAAAMRPLAALTALQRLHIGGWCEVLLDDATLAYLRLYFPHTPCGAAPFPVSRPLVTLQGLAVFARACPHLESVFIPVDARVVPEFEPAWGGRHLRRPAEVPGCARASTLRWFGVGSASLIQDYVRVSSCLSLLFLALRHLCHDSKESMWLEFIRMHGKFVLVREQERKMRRRRLAGAANADVSAST</sequence>
<dbReference type="EMBL" id="MNAD01001110">
    <property type="protein sequence ID" value="OJT07886.1"/>
    <property type="molecule type" value="Genomic_DNA"/>
</dbReference>
<accession>A0A1M2VJZ9</accession>